<dbReference type="SMART" id="SM00146">
    <property type="entry name" value="PI3Kc"/>
    <property type="match status" value="1"/>
</dbReference>
<dbReference type="PROSITE" id="PS51190">
    <property type="entry name" value="FATC"/>
    <property type="match status" value="1"/>
</dbReference>
<dbReference type="Gene3D" id="3.30.1010.10">
    <property type="entry name" value="Phosphatidylinositol 3-kinase Catalytic Subunit, Chain A, domain 4"/>
    <property type="match status" value="1"/>
</dbReference>
<dbReference type="InterPro" id="IPR009076">
    <property type="entry name" value="FRB_dom"/>
</dbReference>
<reference evidence="8 9" key="1">
    <citation type="submission" date="2024-04" db="EMBL/GenBank/DDBJ databases">
        <title>Tritrichomonas musculus Genome.</title>
        <authorList>
            <person name="Alves-Ferreira E."/>
            <person name="Grigg M."/>
            <person name="Lorenzi H."/>
            <person name="Galac M."/>
        </authorList>
    </citation>
    <scope>NUCLEOTIDE SEQUENCE [LARGE SCALE GENOMIC DNA]</scope>
    <source>
        <strain evidence="8 9">EAF2021</strain>
    </source>
</reference>
<feature type="domain" description="FAT" evidence="6">
    <location>
        <begin position="1298"/>
        <end position="1790"/>
    </location>
</feature>
<dbReference type="InterPro" id="IPR016024">
    <property type="entry name" value="ARM-type_fold"/>
</dbReference>
<evidence type="ECO:0000313" key="9">
    <source>
        <dbReference type="Proteomes" id="UP001470230"/>
    </source>
</evidence>
<evidence type="ECO:0000259" key="7">
    <source>
        <dbReference type="PROSITE" id="PS51190"/>
    </source>
</evidence>
<dbReference type="InterPro" id="IPR003152">
    <property type="entry name" value="FATC_dom"/>
</dbReference>
<keyword evidence="9" id="KW-1185">Reference proteome</keyword>
<keyword evidence="2" id="KW-0677">Repeat</keyword>
<comment type="catalytic activity">
    <reaction evidence="4">
        <text>L-seryl-[protein] + ATP = O-phospho-L-seryl-[protein] + ADP + H(+)</text>
        <dbReference type="Rhea" id="RHEA:17989"/>
        <dbReference type="Rhea" id="RHEA-COMP:9863"/>
        <dbReference type="Rhea" id="RHEA-COMP:11604"/>
        <dbReference type="ChEBI" id="CHEBI:15378"/>
        <dbReference type="ChEBI" id="CHEBI:29999"/>
        <dbReference type="ChEBI" id="CHEBI:30616"/>
        <dbReference type="ChEBI" id="CHEBI:83421"/>
        <dbReference type="ChEBI" id="CHEBI:456216"/>
        <dbReference type="EC" id="2.7.11.1"/>
    </reaction>
</comment>
<evidence type="ECO:0000313" key="8">
    <source>
        <dbReference type="EMBL" id="KAK8876434.1"/>
    </source>
</evidence>
<comment type="caution">
    <text evidence="8">The sequence shown here is derived from an EMBL/GenBank/DDBJ whole genome shotgun (WGS) entry which is preliminary data.</text>
</comment>
<dbReference type="InterPro" id="IPR014009">
    <property type="entry name" value="PIK_FAT"/>
</dbReference>
<dbReference type="PANTHER" id="PTHR11139">
    <property type="entry name" value="ATAXIA TELANGIECTASIA MUTATED ATM -RELATED"/>
    <property type="match status" value="1"/>
</dbReference>
<evidence type="ECO:0000256" key="4">
    <source>
        <dbReference type="ARBA" id="ARBA00048679"/>
    </source>
</evidence>
<dbReference type="InterPro" id="IPR000403">
    <property type="entry name" value="PI3/4_kinase_cat_dom"/>
</dbReference>
<dbReference type="Pfam" id="PF02259">
    <property type="entry name" value="FAT"/>
    <property type="match status" value="1"/>
</dbReference>
<dbReference type="Gene3D" id="1.10.1070.11">
    <property type="entry name" value="Phosphatidylinositol 3-/4-kinase, catalytic domain"/>
    <property type="match status" value="1"/>
</dbReference>
<accession>A0ABR2JF94</accession>
<dbReference type="Pfam" id="PF00454">
    <property type="entry name" value="PI3_PI4_kinase"/>
    <property type="match status" value="1"/>
</dbReference>
<dbReference type="PANTHER" id="PTHR11139:SF9">
    <property type="entry name" value="SERINE_THREONINE-PROTEIN KINASE MTOR"/>
    <property type="match status" value="1"/>
</dbReference>
<dbReference type="InterPro" id="IPR036940">
    <property type="entry name" value="PI3/4_kinase_cat_sf"/>
</dbReference>
<dbReference type="Pfam" id="PF02260">
    <property type="entry name" value="FATC"/>
    <property type="match status" value="1"/>
</dbReference>
<dbReference type="CDD" id="cd05169">
    <property type="entry name" value="PIKKc_TOR"/>
    <property type="match status" value="1"/>
</dbReference>
<evidence type="ECO:0000256" key="2">
    <source>
        <dbReference type="ARBA" id="ARBA00022737"/>
    </source>
</evidence>
<dbReference type="InterPro" id="IPR024585">
    <property type="entry name" value="mTOR_dom"/>
</dbReference>
<evidence type="ECO:0000259" key="5">
    <source>
        <dbReference type="PROSITE" id="PS50290"/>
    </source>
</evidence>
<dbReference type="SUPFAM" id="SSF56112">
    <property type="entry name" value="Protein kinase-like (PK-like)"/>
    <property type="match status" value="1"/>
</dbReference>
<comment type="similarity">
    <text evidence="1">Belongs to the PI3/PI4-kinase family.</text>
</comment>
<dbReference type="PROSITE" id="PS51189">
    <property type="entry name" value="FAT"/>
    <property type="match status" value="1"/>
</dbReference>
<dbReference type="PROSITE" id="PS50290">
    <property type="entry name" value="PI3_4_KINASE_3"/>
    <property type="match status" value="1"/>
</dbReference>
<proteinExistence type="inferred from homology"/>
<evidence type="ECO:0000256" key="3">
    <source>
        <dbReference type="ARBA" id="ARBA00047899"/>
    </source>
</evidence>
<organism evidence="8 9">
    <name type="scientific">Tritrichomonas musculus</name>
    <dbReference type="NCBI Taxonomy" id="1915356"/>
    <lineage>
        <taxon>Eukaryota</taxon>
        <taxon>Metamonada</taxon>
        <taxon>Parabasalia</taxon>
        <taxon>Tritrichomonadida</taxon>
        <taxon>Tritrichomonadidae</taxon>
        <taxon>Tritrichomonas</taxon>
    </lineage>
</organism>
<evidence type="ECO:0000256" key="1">
    <source>
        <dbReference type="ARBA" id="ARBA00011031"/>
    </source>
</evidence>
<dbReference type="Pfam" id="PF08771">
    <property type="entry name" value="FRB_dom"/>
    <property type="match status" value="1"/>
</dbReference>
<dbReference type="Gene3D" id="1.25.10.10">
    <property type="entry name" value="Leucine-rich Repeat Variant"/>
    <property type="match status" value="2"/>
</dbReference>
<evidence type="ECO:0008006" key="10">
    <source>
        <dbReference type="Google" id="ProtNLM"/>
    </source>
</evidence>
<dbReference type="EMBL" id="JAPFFF010000012">
    <property type="protein sequence ID" value="KAK8876434.1"/>
    <property type="molecule type" value="Genomic_DNA"/>
</dbReference>
<dbReference type="SMART" id="SM01343">
    <property type="entry name" value="FATC"/>
    <property type="match status" value="1"/>
</dbReference>
<feature type="domain" description="PI3K/PI4K catalytic" evidence="5">
    <location>
        <begin position="1961"/>
        <end position="2281"/>
    </location>
</feature>
<dbReference type="Proteomes" id="UP001470230">
    <property type="component" value="Unassembled WGS sequence"/>
</dbReference>
<dbReference type="InterPro" id="IPR011009">
    <property type="entry name" value="Kinase-like_dom_sf"/>
</dbReference>
<dbReference type="SUPFAM" id="SSF48371">
    <property type="entry name" value="ARM repeat"/>
    <property type="match status" value="1"/>
</dbReference>
<dbReference type="Pfam" id="PF11865">
    <property type="entry name" value="mTOR_dom"/>
    <property type="match status" value="1"/>
</dbReference>
<dbReference type="InterPro" id="IPR011989">
    <property type="entry name" value="ARM-like"/>
</dbReference>
<comment type="catalytic activity">
    <reaction evidence="3">
        <text>L-threonyl-[protein] + ATP = O-phospho-L-threonyl-[protein] + ADP + H(+)</text>
        <dbReference type="Rhea" id="RHEA:46608"/>
        <dbReference type="Rhea" id="RHEA-COMP:11060"/>
        <dbReference type="Rhea" id="RHEA-COMP:11605"/>
        <dbReference type="ChEBI" id="CHEBI:15378"/>
        <dbReference type="ChEBI" id="CHEBI:30013"/>
        <dbReference type="ChEBI" id="CHEBI:30616"/>
        <dbReference type="ChEBI" id="CHEBI:61977"/>
        <dbReference type="ChEBI" id="CHEBI:456216"/>
        <dbReference type="EC" id="2.7.11.1"/>
    </reaction>
</comment>
<name>A0ABR2JF94_9EUKA</name>
<sequence length="2301" mass="264093">MKSSGSNSWIRTVLRAEPINTFPLWKSRRKFLVASLGPTFLTLTENELSNLFQDLENDLRELSQLGKEESEMICLLEISILHFFRRSYDQIKGLFPIINNFTASSSRDVCRAATTTLRYLAMESTDNYTFLRESLESAKSYLHPSQKNRLIYSALSILRQVGRFLPNEVFGVTVSHFPEIWNAVLSDDIELRTVAVKVINIHLFHLPTNIQITFVESLFMDCNSTLASAGKTPDSYHGAVLVYRTIYKLSPSAFNNARLGQMIDKMLAVSLSPHDELTISIFDFIKDVSNERPDAITSKIASDTITSLMAQIMNGYGLPSLFEILNEIIESFTNKKIFDIPLFPIIEMVEQLSVNHEYKDYSNDIFSVLLTLFRIFPKANASISLFKNSSPCINYIKAIRLRPSYLHELKEKLMDLFVQRLNSKSSEADQIVSIFMVKTFDKLLFDLNDALLEMLRPLTFSKYSKVRFYMTQALPLFNNNTAFNELNRMAVMDSDKEVRMSALKEIKPEFLTNNHDSLTQLLADPSYKIRREAIPLIAKSALTNSIYTIPFIVLFVSNFFAKNLAYNNPFKSAKACSLLPNIAEYFTCFSPPSIPTLVWVCLSFLYHGKPIPDLSNTNYINSIISGNSSLVSRSESGMSSNADIKGMTMANQIAIINDLGGFTQVDIRQVIHRDFTSDGYSTSSTLFSEKSSMHEKEYNRNKVYQVENEKWLEKRDLYLFQTLGKITNNLLPYLVQVIPVFLLCFSEKHSDDVYNAAIDTLTKIVRSSESRFNFMTVFPNLLPCLHDLISNENIGKTVAISIMKLTGTIGASRSIKFSKMNEQSERAIELVFSAKKPSFFTSFVMTMLINMLNGDPSPSVFEAITRIIVKDTDNSLPFLGPVITGFTNAIGSSAETDDLLFNQLELIALSAQLHMTPFIKNMQSILVNNFTNMNCVRLCSVLSYHLKTEFNECAASLYPIALHHMSTTKNAYFKIVVKFVVYAILYQNENVEFFIETIELLMGQNSKTATDDSRISFLMKSLSTLFQKLRLSMFTARMARLCFDLIEKKKRMNEILQLLYNLIIFGHLSIDLIEQMYQLPHLDEIRQASMKGSLMIDDFNFVKRFTPGLVTDHLNNVLSPMNSSVQNVFTKIAKPVFNSSRQWIDDLCILVVENSPYIAIRSCSKVIEQSFALRQEIFPIAFLSCWNSASVEDQKNFSNTIKMILNFENIDPHVISLAEFIDRAGYPLLIPDNEIAASCHSTALSLYYLQRYFLDGHFDKETIQQLLQLNSRMGRIESARGLLASLSRNGKFDSIDIDTGKWSEELGEWEKALEIYESQNPQNVNELLQCYAQLEQWDNICKLSGTFDSMSKEDKIYNAPWFAWAYYHAKDLEKMQYYLDIVPLKERKNRDYLFFRTIYLIASHKYSEAQSNIENGFELLTDNLAVFNGSDANEASKRMVFAQHLIELNEALEMNQNNIVEAPEIWQNRLRNFSHDSDAWMKLLEIRSLVMSPADHSESYLKMLSVLRKERRWKLIDVYCERFFSNTPSPAVLLVKLKILWSRGSKPRAVSILRSINQILQSRTLDEFKEIYLSIPQEDVKFIQSSIGKSAASGSGLQNRPIEEIYIQMQKTFGKIDQKFFGRLIRIQANWQYRLYTSKTSPASTLIDISQLFEQSNKLVSNDYRTWAGWAYTSSRALSHFSDLRSRFTVNAISGFLKATQLRPSESLEYLCQMFSIFFRYGEEIDLPLNIKKDIVSLPANIINQIIPQIVVHISHKDKNVREVVQAIISNFGSKHFQAVVFALNVLSLLGNGEISSISSAMIEELGSKCPKTYSDSRLFIDGMHRSAVSWLEQWLTTLDTASRAQQANDRESVIQLIQQQYERWSMPQCETDRQFINNFGQMFQRSRILFEKYKTGDITAIRPMWDSFRSLFAELDDKMKKTETILLPKVSEELANKRHFHLAIPGTYNVEGSSPQIHYIEPALHILSTQQHPRIVYMCDTEGVRWKFLLKGNEDLRLDQRIMQFFNLINSLIMTNRNTLDLDVSILKYAIVPFAPNAGLITWVTGADTFQQLVIDYRHHRDIRQSMELEIAQQYVGNIFNSLSALQRYEVFNIIASQSRANELREMLWLRSPDPSSWLQRNWNFTISTALMSMAGYTIGLGDRHPSNIMVQRHTGRVIHIDFGDSFEVANNRVVFAERVPFRMTRMIVNALDGGSVDGLFRRSCEELLWVLRENQSSVIAQLEVFVHEPIFNGREIRSSEREQKGILERVANKLSGRDPEPFDNPNVELDVDEQVNTLIKLASDPKEYVRHYIGWCPFW</sequence>
<evidence type="ECO:0000259" key="6">
    <source>
        <dbReference type="PROSITE" id="PS51189"/>
    </source>
</evidence>
<dbReference type="InterPro" id="IPR050517">
    <property type="entry name" value="DDR_Repair_Kinase"/>
</dbReference>
<dbReference type="SMART" id="SM01345">
    <property type="entry name" value="Rapamycin_bind"/>
    <property type="match status" value="1"/>
</dbReference>
<dbReference type="InterPro" id="IPR026683">
    <property type="entry name" value="TOR_cat"/>
</dbReference>
<gene>
    <name evidence="8" type="ORF">M9Y10_006643</name>
</gene>
<dbReference type="InterPro" id="IPR003151">
    <property type="entry name" value="PIK-rel_kinase_FAT"/>
</dbReference>
<feature type="domain" description="FATC" evidence="7">
    <location>
        <begin position="2269"/>
        <end position="2301"/>
    </location>
</feature>
<protein>
    <recommendedName>
        <fullName evidence="10">Non-specific serine/threonine protein kinase</fullName>
    </recommendedName>
</protein>